<evidence type="ECO:0000256" key="1">
    <source>
        <dbReference type="SAM" id="SignalP"/>
    </source>
</evidence>
<gene>
    <name evidence="2" type="ORF">Scep_006367</name>
</gene>
<keyword evidence="3" id="KW-1185">Reference proteome</keyword>
<evidence type="ECO:0000313" key="2">
    <source>
        <dbReference type="EMBL" id="KAK9147610.1"/>
    </source>
</evidence>
<accession>A0AAP0PMX9</accession>
<reference evidence="2 3" key="1">
    <citation type="submission" date="2024-01" db="EMBL/GenBank/DDBJ databases">
        <title>Genome assemblies of Stephania.</title>
        <authorList>
            <person name="Yang L."/>
        </authorList>
    </citation>
    <scope>NUCLEOTIDE SEQUENCE [LARGE SCALE GENOMIC DNA]</scope>
    <source>
        <strain evidence="2">JXDWG</strain>
        <tissue evidence="2">Leaf</tissue>
    </source>
</reference>
<proteinExistence type="predicted"/>
<dbReference type="Proteomes" id="UP001419268">
    <property type="component" value="Unassembled WGS sequence"/>
</dbReference>
<sequence>MSRHAPAIMSVSVAPHPFLSLFLPPLLLSSLLLLEFSDDTTTGSGGIYWIGCIGDSVEASSLFDCLIDNEEKLLKAKRLGNGGYEDKLDSVVDEVVVLGTIELKFDFVSKFFEMGSARDCAQGNRKMLFYLH</sequence>
<comment type="caution">
    <text evidence="2">The sequence shown here is derived from an EMBL/GenBank/DDBJ whole genome shotgun (WGS) entry which is preliminary data.</text>
</comment>
<keyword evidence="1" id="KW-0732">Signal</keyword>
<feature type="chain" id="PRO_5042811743" evidence="1">
    <location>
        <begin position="30"/>
        <end position="132"/>
    </location>
</feature>
<evidence type="ECO:0000313" key="3">
    <source>
        <dbReference type="Proteomes" id="UP001419268"/>
    </source>
</evidence>
<name>A0AAP0PMX9_9MAGN</name>
<feature type="signal peptide" evidence="1">
    <location>
        <begin position="1"/>
        <end position="29"/>
    </location>
</feature>
<dbReference type="AlphaFoldDB" id="A0AAP0PMX9"/>
<organism evidence="2 3">
    <name type="scientific">Stephania cephalantha</name>
    <dbReference type="NCBI Taxonomy" id="152367"/>
    <lineage>
        <taxon>Eukaryota</taxon>
        <taxon>Viridiplantae</taxon>
        <taxon>Streptophyta</taxon>
        <taxon>Embryophyta</taxon>
        <taxon>Tracheophyta</taxon>
        <taxon>Spermatophyta</taxon>
        <taxon>Magnoliopsida</taxon>
        <taxon>Ranunculales</taxon>
        <taxon>Menispermaceae</taxon>
        <taxon>Menispermoideae</taxon>
        <taxon>Cissampelideae</taxon>
        <taxon>Stephania</taxon>
    </lineage>
</organism>
<protein>
    <submittedName>
        <fullName evidence="2">Uncharacterized protein</fullName>
    </submittedName>
</protein>
<dbReference type="EMBL" id="JBBNAG010000003">
    <property type="protein sequence ID" value="KAK9147610.1"/>
    <property type="molecule type" value="Genomic_DNA"/>
</dbReference>